<sequence length="123" mass="13323">MADLQAFDIGLMPLPDDEWTRGKGGYKLLQYMAVAVPAVASPVGINRILVSDGVDGFHATGEEEWVDRLCRLIRDADLRRQMGAAGRRKMEREYALSVSAGRLIEILKATCPDPSASSASSTA</sequence>
<dbReference type="GO" id="GO:0016757">
    <property type="term" value="F:glycosyltransferase activity"/>
    <property type="evidence" value="ECO:0007669"/>
    <property type="project" value="InterPro"/>
</dbReference>
<dbReference type="Proteomes" id="UP000178606">
    <property type="component" value="Unassembled WGS sequence"/>
</dbReference>
<dbReference type="InterPro" id="IPR001296">
    <property type="entry name" value="Glyco_trans_1"/>
</dbReference>
<feature type="domain" description="Glycosyl transferase family 1" evidence="1">
    <location>
        <begin position="24"/>
        <end position="88"/>
    </location>
</feature>
<organism evidence="2 3">
    <name type="scientific">Handelsmanbacteria sp. (strain RIFCSPLOWO2_12_FULL_64_10)</name>
    <dbReference type="NCBI Taxonomy" id="1817868"/>
    <lineage>
        <taxon>Bacteria</taxon>
        <taxon>Candidatus Handelsmaniibacteriota</taxon>
    </lineage>
</organism>
<dbReference type="Pfam" id="PF00534">
    <property type="entry name" value="Glycos_transf_1"/>
    <property type="match status" value="1"/>
</dbReference>
<dbReference type="Gene3D" id="3.40.50.2000">
    <property type="entry name" value="Glycogen Phosphorylase B"/>
    <property type="match status" value="1"/>
</dbReference>
<evidence type="ECO:0000259" key="1">
    <source>
        <dbReference type="Pfam" id="PF00534"/>
    </source>
</evidence>
<evidence type="ECO:0000313" key="3">
    <source>
        <dbReference type="Proteomes" id="UP000178606"/>
    </source>
</evidence>
<dbReference type="AlphaFoldDB" id="A0A1F6CDD0"/>
<protein>
    <recommendedName>
        <fullName evidence="1">Glycosyl transferase family 1 domain-containing protein</fullName>
    </recommendedName>
</protein>
<dbReference type="EMBL" id="MFKF01000279">
    <property type="protein sequence ID" value="OGG46922.1"/>
    <property type="molecule type" value="Genomic_DNA"/>
</dbReference>
<dbReference type="SUPFAM" id="SSF53756">
    <property type="entry name" value="UDP-Glycosyltransferase/glycogen phosphorylase"/>
    <property type="match status" value="1"/>
</dbReference>
<accession>A0A1F6CDD0</accession>
<comment type="caution">
    <text evidence="2">The sequence shown here is derived from an EMBL/GenBank/DDBJ whole genome shotgun (WGS) entry which is preliminary data.</text>
</comment>
<reference evidence="2 3" key="1">
    <citation type="journal article" date="2016" name="Nat. Commun.">
        <title>Thousands of microbial genomes shed light on interconnected biogeochemical processes in an aquifer system.</title>
        <authorList>
            <person name="Anantharaman K."/>
            <person name="Brown C.T."/>
            <person name="Hug L.A."/>
            <person name="Sharon I."/>
            <person name="Castelle C.J."/>
            <person name="Probst A.J."/>
            <person name="Thomas B.C."/>
            <person name="Singh A."/>
            <person name="Wilkins M.J."/>
            <person name="Karaoz U."/>
            <person name="Brodie E.L."/>
            <person name="Williams K.H."/>
            <person name="Hubbard S.S."/>
            <person name="Banfield J.F."/>
        </authorList>
    </citation>
    <scope>NUCLEOTIDE SEQUENCE [LARGE SCALE GENOMIC DNA]</scope>
    <source>
        <strain evidence="3">RIFCSPLOWO2_12_FULL_64_10</strain>
    </source>
</reference>
<gene>
    <name evidence="2" type="ORF">A3F84_20900</name>
</gene>
<name>A0A1F6CDD0_HANXR</name>
<evidence type="ECO:0000313" key="2">
    <source>
        <dbReference type="EMBL" id="OGG46922.1"/>
    </source>
</evidence>
<proteinExistence type="predicted"/>